<dbReference type="EMBL" id="MTKT01003414">
    <property type="protein sequence ID" value="OWM75016.1"/>
    <property type="molecule type" value="Genomic_DNA"/>
</dbReference>
<gene>
    <name evidence="2" type="ORF">CDL15_Pgr021367</name>
</gene>
<feature type="region of interest" description="Disordered" evidence="1">
    <location>
        <begin position="69"/>
        <end position="96"/>
    </location>
</feature>
<evidence type="ECO:0000313" key="3">
    <source>
        <dbReference type="Proteomes" id="UP000197138"/>
    </source>
</evidence>
<dbReference type="AlphaFoldDB" id="A0A218WQV6"/>
<name>A0A218WQV6_PUNGR</name>
<feature type="compositionally biased region" description="Polar residues" evidence="1">
    <location>
        <begin position="69"/>
        <end position="81"/>
    </location>
</feature>
<sequence length="96" mass="10665">MLLSDPYHCELSQHKPSVNVTYTHNNFHQTFDGGARARTARNGCTGGLVVYIVEIESDDEMASKTSHFSCHGSTHAISTPHQKVRHPHSLFKASDM</sequence>
<dbReference type="Proteomes" id="UP000197138">
    <property type="component" value="Unassembled WGS sequence"/>
</dbReference>
<protein>
    <submittedName>
        <fullName evidence="2">Uncharacterized protein</fullName>
    </submittedName>
</protein>
<evidence type="ECO:0000256" key="1">
    <source>
        <dbReference type="SAM" id="MobiDB-lite"/>
    </source>
</evidence>
<reference evidence="3" key="1">
    <citation type="journal article" date="2017" name="Plant J.">
        <title>The pomegranate (Punica granatum L.) genome and the genomics of punicalagin biosynthesis.</title>
        <authorList>
            <person name="Qin G."/>
            <person name="Xu C."/>
            <person name="Ming R."/>
            <person name="Tang H."/>
            <person name="Guyot R."/>
            <person name="Kramer E.M."/>
            <person name="Hu Y."/>
            <person name="Yi X."/>
            <person name="Qi Y."/>
            <person name="Xu X."/>
            <person name="Gao Z."/>
            <person name="Pan H."/>
            <person name="Jian J."/>
            <person name="Tian Y."/>
            <person name="Yue Z."/>
            <person name="Xu Y."/>
        </authorList>
    </citation>
    <scope>NUCLEOTIDE SEQUENCE [LARGE SCALE GENOMIC DNA]</scope>
    <source>
        <strain evidence="3">cv. Dabenzi</strain>
    </source>
</reference>
<accession>A0A218WQV6</accession>
<comment type="caution">
    <text evidence="2">The sequence shown here is derived from an EMBL/GenBank/DDBJ whole genome shotgun (WGS) entry which is preliminary data.</text>
</comment>
<proteinExistence type="predicted"/>
<organism evidence="2 3">
    <name type="scientific">Punica granatum</name>
    <name type="common">Pomegranate</name>
    <dbReference type="NCBI Taxonomy" id="22663"/>
    <lineage>
        <taxon>Eukaryota</taxon>
        <taxon>Viridiplantae</taxon>
        <taxon>Streptophyta</taxon>
        <taxon>Embryophyta</taxon>
        <taxon>Tracheophyta</taxon>
        <taxon>Spermatophyta</taxon>
        <taxon>Magnoliopsida</taxon>
        <taxon>eudicotyledons</taxon>
        <taxon>Gunneridae</taxon>
        <taxon>Pentapetalae</taxon>
        <taxon>rosids</taxon>
        <taxon>malvids</taxon>
        <taxon>Myrtales</taxon>
        <taxon>Lythraceae</taxon>
        <taxon>Punica</taxon>
    </lineage>
</organism>
<evidence type="ECO:0000313" key="2">
    <source>
        <dbReference type="EMBL" id="OWM75016.1"/>
    </source>
</evidence>